<dbReference type="Proteomes" id="UP000819052">
    <property type="component" value="Unassembled WGS sequence"/>
</dbReference>
<keyword evidence="3" id="KW-1185">Reference proteome</keyword>
<dbReference type="EMBL" id="VVIW01000011">
    <property type="protein sequence ID" value="NHZ42138.1"/>
    <property type="molecule type" value="Genomic_DNA"/>
</dbReference>
<proteinExistence type="predicted"/>
<evidence type="ECO:0000313" key="2">
    <source>
        <dbReference type="EMBL" id="NHZ42138.1"/>
    </source>
</evidence>
<reference evidence="2 3" key="1">
    <citation type="submission" date="2019-09" db="EMBL/GenBank/DDBJ databases">
        <title>Taxonomy of Antarctic Massilia spp.: description of Massilia rubra sp. nov., Massilia aquatica sp. nov., Massilia mucilaginosa sp. nov., Massilia frigida sp. nov. isolated from streams, lakes and regoliths.</title>
        <authorList>
            <person name="Holochova P."/>
            <person name="Sedlacek I."/>
            <person name="Kralova S."/>
            <person name="Maslanova I."/>
            <person name="Busse H.-J."/>
            <person name="Stankova E."/>
            <person name="Vrbovska V."/>
            <person name="Kovarovic V."/>
            <person name="Bartak M."/>
            <person name="Svec P."/>
            <person name="Pantucek R."/>
        </authorList>
    </citation>
    <scope>NUCLEOTIDE SEQUENCE [LARGE SCALE GENOMIC DNA]</scope>
    <source>
        <strain evidence="2 3">CCM 8693</strain>
    </source>
</reference>
<gene>
    <name evidence="2" type="ORF">F1609_18465</name>
</gene>
<keyword evidence="1" id="KW-0812">Transmembrane</keyword>
<feature type="transmembrane region" description="Helical" evidence="1">
    <location>
        <begin position="264"/>
        <end position="285"/>
    </location>
</feature>
<keyword evidence="1" id="KW-1133">Transmembrane helix</keyword>
<keyword evidence="1" id="KW-0472">Membrane</keyword>
<comment type="caution">
    <text evidence="2">The sequence shown here is derived from an EMBL/GenBank/DDBJ whole genome shotgun (WGS) entry which is preliminary data.</text>
</comment>
<sequence>MKIDKKLQDQELRHKIDEQEQAMSALLTRVLERPLTPLHKAIEELRAQIAAVEQASVHAAQTAEAGLSELMEGQGKRLKSQVNDVLDDVEGLKGALAGLSAALETRHGELLGHDERMHDRLARQQAHFDDGLGKAAATLDTLDHKVASAADGIAVAARMAAKVDADLGLLRQQEQAHAGELNGGLDALVQQLNRHHAGLAQRIETVTPALVPLFDALGASVDKSSREIVQGHDTLAQAQQALLTSTVQQQLALQLAPFQARTTWLAVMCALSCASTLVLLGMQLIH</sequence>
<organism evidence="2 3">
    <name type="scientific">Massilia aquatica</name>
    <dbReference type="NCBI Taxonomy" id="2609000"/>
    <lineage>
        <taxon>Bacteria</taxon>
        <taxon>Pseudomonadati</taxon>
        <taxon>Pseudomonadota</taxon>
        <taxon>Betaproteobacteria</taxon>
        <taxon>Burkholderiales</taxon>
        <taxon>Oxalobacteraceae</taxon>
        <taxon>Telluria group</taxon>
        <taxon>Massilia</taxon>
    </lineage>
</organism>
<name>A0ABX0MB20_9BURK</name>
<evidence type="ECO:0000313" key="3">
    <source>
        <dbReference type="Proteomes" id="UP000819052"/>
    </source>
</evidence>
<evidence type="ECO:0000256" key="1">
    <source>
        <dbReference type="SAM" id="Phobius"/>
    </source>
</evidence>
<accession>A0ABX0MB20</accession>
<dbReference type="RefSeq" id="WP_167077905.1">
    <property type="nucleotide sequence ID" value="NZ_VVIW01000011.1"/>
</dbReference>
<protein>
    <submittedName>
        <fullName evidence="2">Uncharacterized protein</fullName>
    </submittedName>
</protein>